<dbReference type="PROSITE" id="PS00211">
    <property type="entry name" value="ABC_TRANSPORTER_1"/>
    <property type="match status" value="1"/>
</dbReference>
<feature type="transmembrane region" description="Helical" evidence="6">
    <location>
        <begin position="152"/>
        <end position="169"/>
    </location>
</feature>
<dbReference type="InterPro" id="IPR003439">
    <property type="entry name" value="ABC_transporter-like_ATP-bd"/>
</dbReference>
<evidence type="ECO:0000256" key="4">
    <source>
        <dbReference type="ARBA" id="ARBA00022989"/>
    </source>
</evidence>
<gene>
    <name evidence="9" type="ORF">ABH38_08625</name>
</gene>
<dbReference type="AlphaFoldDB" id="A0A0I9U8A7"/>
<dbReference type="GO" id="GO:0005524">
    <property type="term" value="F:ATP binding"/>
    <property type="evidence" value="ECO:0007669"/>
    <property type="project" value="InterPro"/>
</dbReference>
<evidence type="ECO:0000313" key="9">
    <source>
        <dbReference type="EMBL" id="KLO37453.1"/>
    </source>
</evidence>
<dbReference type="RefSeq" id="WP_047315745.1">
    <property type="nucleotide sequence ID" value="NZ_LDPQ01000016.1"/>
</dbReference>
<evidence type="ECO:0000259" key="8">
    <source>
        <dbReference type="PROSITE" id="PS50929"/>
    </source>
</evidence>
<evidence type="ECO:0000256" key="1">
    <source>
        <dbReference type="ARBA" id="ARBA00004651"/>
    </source>
</evidence>
<comment type="subcellular location">
    <subcellularLocation>
        <location evidence="1">Cell membrane</location>
        <topology evidence="1">Multi-pass membrane protein</topology>
    </subcellularLocation>
</comment>
<sequence length="565" mass="60206">MRRLLLAQHGTPDKRSPIRYLLWLASGQVLPLVGSTTCGIAWMVSNALMPMAIGMVIDSLFGATPVKEPAAQSQAWLLLLALGIVQTVTNVGRHRCSNENARLASFRTIQIVIEHVADVGAAMRSIASNDAATIGAVDIANIGEVMMVTGRATGAFISFLVVGLIAIHISVPLGIAVIIGVPVVATAVTPLLGHLHRHQTELRETVGSLGVLAMDLAHGLRVIRGIRAEEEFAARYQAESKQAQCAGTRLGQVEARLDAAKSVLPGALIVCAIWLGAHLVVVGSVSAGELVTLYGFAVFMSTLLYTATEFADKVSRGLVSAQRVIRILNVNREPALMGGSQRLPAAVPSIELLDRASGLQVRMGALTVVVSSTSSESHRLAAILGRFTAGDVLFRGLSADLLRLDEYRRAVLVVEANSLLFAGRLRDDLDPAGQHTRVQIESALQAACADDIVDALPNGLDSSIGARGYTLSGGQRQRLVLARALLAEPEILVLVEPTRALDPRTQVTLVRRLASYRKSRTTIIISENPVVLGVADRVVVITENLVRADGTPREFVTVDAQLRLA</sequence>
<feature type="transmembrane region" description="Helical" evidence="6">
    <location>
        <begin position="175"/>
        <end position="193"/>
    </location>
</feature>
<feature type="transmembrane region" description="Helical" evidence="6">
    <location>
        <begin position="75"/>
        <end position="92"/>
    </location>
</feature>
<name>A0A0I9U8A7_9MYCO</name>
<dbReference type="OrthoDB" id="4966664at2"/>
<dbReference type="PROSITE" id="PS50893">
    <property type="entry name" value="ABC_TRANSPORTER_2"/>
    <property type="match status" value="1"/>
</dbReference>
<evidence type="ECO:0000259" key="7">
    <source>
        <dbReference type="PROSITE" id="PS50893"/>
    </source>
</evidence>
<dbReference type="PATRIC" id="fig|29311.18.peg.1393"/>
<dbReference type="Pfam" id="PF00664">
    <property type="entry name" value="ABC_membrane"/>
    <property type="match status" value="1"/>
</dbReference>
<dbReference type="InterPro" id="IPR011527">
    <property type="entry name" value="ABC1_TM_dom"/>
</dbReference>
<protein>
    <recommendedName>
        <fullName evidence="11">ABC transporter permease</fullName>
    </recommendedName>
</protein>
<evidence type="ECO:0000313" key="10">
    <source>
        <dbReference type="Proteomes" id="UP000036334"/>
    </source>
</evidence>
<dbReference type="SUPFAM" id="SSF52540">
    <property type="entry name" value="P-loop containing nucleoside triphosphate hydrolases"/>
    <property type="match status" value="1"/>
</dbReference>
<accession>A0A0I9U8A7</accession>
<evidence type="ECO:0008006" key="11">
    <source>
        <dbReference type="Google" id="ProtNLM"/>
    </source>
</evidence>
<feature type="transmembrane region" description="Helical" evidence="6">
    <location>
        <begin position="291"/>
        <end position="308"/>
    </location>
</feature>
<dbReference type="Gene3D" id="1.20.1560.10">
    <property type="entry name" value="ABC transporter type 1, transmembrane domain"/>
    <property type="match status" value="1"/>
</dbReference>
<dbReference type="PANTHER" id="PTHR43394">
    <property type="entry name" value="ATP-DEPENDENT PERMEASE MDL1, MITOCHONDRIAL"/>
    <property type="match status" value="1"/>
</dbReference>
<dbReference type="GO" id="GO:0016887">
    <property type="term" value="F:ATP hydrolysis activity"/>
    <property type="evidence" value="ECO:0007669"/>
    <property type="project" value="InterPro"/>
</dbReference>
<dbReference type="SUPFAM" id="SSF90123">
    <property type="entry name" value="ABC transporter transmembrane region"/>
    <property type="match status" value="1"/>
</dbReference>
<evidence type="ECO:0000256" key="2">
    <source>
        <dbReference type="ARBA" id="ARBA00022448"/>
    </source>
</evidence>
<dbReference type="GO" id="GO:0005886">
    <property type="term" value="C:plasma membrane"/>
    <property type="evidence" value="ECO:0007669"/>
    <property type="project" value="UniProtKB-SubCell"/>
</dbReference>
<feature type="domain" description="ABC transmembrane type-1" evidence="8">
    <location>
        <begin position="33"/>
        <end position="316"/>
    </location>
</feature>
<keyword evidence="10" id="KW-1185">Reference proteome</keyword>
<dbReference type="InterPro" id="IPR027417">
    <property type="entry name" value="P-loop_NTPase"/>
</dbReference>
<evidence type="ECO:0000256" key="3">
    <source>
        <dbReference type="ARBA" id="ARBA00022692"/>
    </source>
</evidence>
<organism evidence="9 10">
    <name type="scientific">Mycobacterium haemophilum</name>
    <dbReference type="NCBI Taxonomy" id="29311"/>
    <lineage>
        <taxon>Bacteria</taxon>
        <taxon>Bacillati</taxon>
        <taxon>Actinomycetota</taxon>
        <taxon>Actinomycetes</taxon>
        <taxon>Mycobacteriales</taxon>
        <taxon>Mycobacteriaceae</taxon>
        <taxon>Mycobacterium</taxon>
    </lineage>
</organism>
<reference evidence="9 10" key="1">
    <citation type="submission" date="2015-05" db="EMBL/GenBank/DDBJ databases">
        <title>Genome sequence of Mycobacterium haemophilum.</title>
        <authorList>
            <person name="Greninger A.L."/>
            <person name="Cunningham G."/>
            <person name="Miller S."/>
        </authorList>
    </citation>
    <scope>NUCLEOTIDE SEQUENCE [LARGE SCALE GENOMIC DNA]</scope>
    <source>
        <strain evidence="10">UC1</strain>
    </source>
</reference>
<dbReference type="InterPro" id="IPR036640">
    <property type="entry name" value="ABC1_TM_sf"/>
</dbReference>
<keyword evidence="2" id="KW-0813">Transport</keyword>
<dbReference type="PANTHER" id="PTHR43394:SF1">
    <property type="entry name" value="ATP-BINDING CASSETTE SUB-FAMILY B MEMBER 10, MITOCHONDRIAL"/>
    <property type="match status" value="1"/>
</dbReference>
<dbReference type="InterPro" id="IPR039421">
    <property type="entry name" value="Type_1_exporter"/>
</dbReference>
<keyword evidence="3 6" id="KW-0812">Transmembrane</keyword>
<evidence type="ECO:0000256" key="6">
    <source>
        <dbReference type="SAM" id="Phobius"/>
    </source>
</evidence>
<keyword evidence="4 6" id="KW-1133">Transmembrane helix</keyword>
<feature type="domain" description="ABC transporter" evidence="7">
    <location>
        <begin position="325"/>
        <end position="564"/>
    </location>
</feature>
<evidence type="ECO:0000256" key="5">
    <source>
        <dbReference type="ARBA" id="ARBA00023136"/>
    </source>
</evidence>
<keyword evidence="5 6" id="KW-0472">Membrane</keyword>
<dbReference type="EMBL" id="LDPR01000005">
    <property type="protein sequence ID" value="KLO37453.1"/>
    <property type="molecule type" value="Genomic_DNA"/>
</dbReference>
<comment type="caution">
    <text evidence="9">The sequence shown here is derived from an EMBL/GenBank/DDBJ whole genome shotgun (WGS) entry which is preliminary data.</text>
</comment>
<dbReference type="GO" id="GO:0015421">
    <property type="term" value="F:ABC-type oligopeptide transporter activity"/>
    <property type="evidence" value="ECO:0007669"/>
    <property type="project" value="TreeGrafter"/>
</dbReference>
<proteinExistence type="predicted"/>
<feature type="transmembrane region" description="Helical" evidence="6">
    <location>
        <begin position="20"/>
        <end position="44"/>
    </location>
</feature>
<dbReference type="Gene3D" id="3.40.50.300">
    <property type="entry name" value="P-loop containing nucleotide triphosphate hydrolases"/>
    <property type="match status" value="1"/>
</dbReference>
<dbReference type="InterPro" id="IPR017871">
    <property type="entry name" value="ABC_transporter-like_CS"/>
</dbReference>
<dbReference type="PROSITE" id="PS50929">
    <property type="entry name" value="ABC_TM1F"/>
    <property type="match status" value="1"/>
</dbReference>
<dbReference type="Proteomes" id="UP000036334">
    <property type="component" value="Unassembled WGS sequence"/>
</dbReference>
<dbReference type="Pfam" id="PF00005">
    <property type="entry name" value="ABC_tran"/>
    <property type="match status" value="1"/>
</dbReference>
<feature type="transmembrane region" description="Helical" evidence="6">
    <location>
        <begin position="263"/>
        <end position="285"/>
    </location>
</feature>